<comment type="caution">
    <text evidence="3">The sequence shown here is derived from an EMBL/GenBank/DDBJ whole genome shotgun (WGS) entry which is preliminary data.</text>
</comment>
<dbReference type="RefSeq" id="WP_350784624.1">
    <property type="nucleotide sequence ID" value="NZ_JBEPEK010000241.1"/>
</dbReference>
<reference evidence="3 4" key="1">
    <citation type="submission" date="2024-06" db="EMBL/GenBank/DDBJ databases">
        <title>The Natural Products Discovery Center: Release of the First 8490 Sequenced Strains for Exploring Actinobacteria Biosynthetic Diversity.</title>
        <authorList>
            <person name="Kalkreuter E."/>
            <person name="Kautsar S.A."/>
            <person name="Yang D."/>
            <person name="Bader C.D."/>
            <person name="Teijaro C.N."/>
            <person name="Fluegel L."/>
            <person name="Davis C.M."/>
            <person name="Simpson J.R."/>
            <person name="Lauterbach L."/>
            <person name="Steele A.D."/>
            <person name="Gui C."/>
            <person name="Meng S."/>
            <person name="Li G."/>
            <person name="Viehrig K."/>
            <person name="Ye F."/>
            <person name="Su P."/>
            <person name="Kiefer A.F."/>
            <person name="Nichols A."/>
            <person name="Cepeda A.J."/>
            <person name="Yan W."/>
            <person name="Fan B."/>
            <person name="Jiang Y."/>
            <person name="Adhikari A."/>
            <person name="Zheng C.-J."/>
            <person name="Schuster L."/>
            <person name="Cowan T.M."/>
            <person name="Smanski M.J."/>
            <person name="Chevrette M.G."/>
            <person name="De Carvalho L.P.S."/>
            <person name="Shen B."/>
        </authorList>
    </citation>
    <scope>NUCLEOTIDE SEQUENCE [LARGE SCALE GENOMIC DNA]</scope>
    <source>
        <strain evidence="3 4">NPDC000234</strain>
    </source>
</reference>
<dbReference type="InterPro" id="IPR050523">
    <property type="entry name" value="AKR_Detox_Biosynth"/>
</dbReference>
<protein>
    <submittedName>
        <fullName evidence="3">Aldo/keto reductase</fullName>
    </submittedName>
</protein>
<dbReference type="Gene3D" id="3.20.20.100">
    <property type="entry name" value="NADP-dependent oxidoreductase domain"/>
    <property type="match status" value="1"/>
</dbReference>
<feature type="domain" description="NADP-dependent oxidoreductase" evidence="2">
    <location>
        <begin position="15"/>
        <end position="65"/>
    </location>
</feature>
<gene>
    <name evidence="3" type="ORF">ABT404_28530</name>
</gene>
<dbReference type="InterPro" id="IPR023210">
    <property type="entry name" value="NADP_OxRdtase_dom"/>
</dbReference>
<sequence length="74" mass="7775">MQYRTLGNAGLAVSELALGTMYFGSENTEDEAFALLDAFTEDGGTLLDTSDVYSGAPQVALSWIADRPGVGVQV</sequence>
<dbReference type="Pfam" id="PF00248">
    <property type="entry name" value="Aldo_ket_red"/>
    <property type="match status" value="1"/>
</dbReference>
<keyword evidence="1" id="KW-0560">Oxidoreductase</keyword>
<evidence type="ECO:0000259" key="2">
    <source>
        <dbReference type="Pfam" id="PF00248"/>
    </source>
</evidence>
<dbReference type="PANTHER" id="PTHR43364:SF4">
    <property type="entry name" value="NAD(P)-LINKED OXIDOREDUCTASE SUPERFAMILY PROTEIN"/>
    <property type="match status" value="1"/>
</dbReference>
<organism evidence="3 4">
    <name type="scientific">Streptomyces hyaluromycini</name>
    <dbReference type="NCBI Taxonomy" id="1377993"/>
    <lineage>
        <taxon>Bacteria</taxon>
        <taxon>Bacillati</taxon>
        <taxon>Actinomycetota</taxon>
        <taxon>Actinomycetes</taxon>
        <taxon>Kitasatosporales</taxon>
        <taxon>Streptomycetaceae</taxon>
        <taxon>Streptomyces</taxon>
    </lineage>
</organism>
<dbReference type="InterPro" id="IPR036812">
    <property type="entry name" value="NAD(P)_OxRdtase_dom_sf"/>
</dbReference>
<proteinExistence type="predicted"/>
<dbReference type="EMBL" id="JBEPEK010000241">
    <property type="protein sequence ID" value="MER7183371.1"/>
    <property type="molecule type" value="Genomic_DNA"/>
</dbReference>
<evidence type="ECO:0000313" key="3">
    <source>
        <dbReference type="EMBL" id="MER7183371.1"/>
    </source>
</evidence>
<dbReference type="PANTHER" id="PTHR43364">
    <property type="entry name" value="NADH-SPECIFIC METHYLGLYOXAL REDUCTASE-RELATED"/>
    <property type="match status" value="1"/>
</dbReference>
<keyword evidence="4" id="KW-1185">Reference proteome</keyword>
<accession>A0ABV1X2Y0</accession>
<name>A0ABV1X2Y0_9ACTN</name>
<dbReference type="Proteomes" id="UP001474181">
    <property type="component" value="Unassembled WGS sequence"/>
</dbReference>
<dbReference type="SUPFAM" id="SSF51430">
    <property type="entry name" value="NAD(P)-linked oxidoreductase"/>
    <property type="match status" value="1"/>
</dbReference>
<evidence type="ECO:0000256" key="1">
    <source>
        <dbReference type="ARBA" id="ARBA00023002"/>
    </source>
</evidence>
<evidence type="ECO:0000313" key="4">
    <source>
        <dbReference type="Proteomes" id="UP001474181"/>
    </source>
</evidence>